<evidence type="ECO:0000256" key="4">
    <source>
        <dbReference type="ARBA" id="ARBA00022989"/>
    </source>
</evidence>
<keyword evidence="8" id="KW-1185">Reference proteome</keyword>
<evidence type="ECO:0000256" key="3">
    <source>
        <dbReference type="ARBA" id="ARBA00022692"/>
    </source>
</evidence>
<keyword evidence="4 6" id="KW-1133">Transmembrane helix</keyword>
<keyword evidence="3 6" id="KW-0812">Transmembrane</keyword>
<feature type="transmembrane region" description="Helical" evidence="6">
    <location>
        <begin position="46"/>
        <end position="67"/>
    </location>
</feature>
<dbReference type="PANTHER" id="PTHR23513:SF11">
    <property type="entry name" value="STAPHYLOFERRIN A TRANSPORTER"/>
    <property type="match status" value="1"/>
</dbReference>
<dbReference type="PANTHER" id="PTHR23513">
    <property type="entry name" value="INTEGRAL MEMBRANE EFFLUX PROTEIN-RELATED"/>
    <property type="match status" value="1"/>
</dbReference>
<sequence>MNAATFAAVLLSLALLHTDELQPVAKARRGGGMLEGLRYVRSRPDIAAILAMVFLIGTFGLNFPIFTSTMAKIEFGKGAGEFGLLSSVLAIGSVIGALRAAQRNRPRLRFIVLAAAGFGVFCTVAALMPSYGLFAVSLVPIGLCAMIMTTSANAYVQTTTEPALRGRVMSFYMAVFAGTTLVGAPIVGWVAGLLGPRWALGVGASAGFLAAIVGVAWFLASHRVHVRRHPGVRWGVTVSADPAERPDLAARLLPSGR</sequence>
<evidence type="ECO:0000313" key="8">
    <source>
        <dbReference type="Proteomes" id="UP001321498"/>
    </source>
</evidence>
<dbReference type="EMBL" id="AP027731">
    <property type="protein sequence ID" value="BDZ45985.1"/>
    <property type="molecule type" value="Genomic_DNA"/>
</dbReference>
<proteinExistence type="predicted"/>
<protein>
    <recommendedName>
        <fullName evidence="9">MFS transporter</fullName>
    </recommendedName>
</protein>
<gene>
    <name evidence="7" type="ORF">GCM10025866_18940</name>
</gene>
<reference evidence="8" key="1">
    <citation type="journal article" date="2019" name="Int. J. Syst. Evol. Microbiol.">
        <title>The Global Catalogue of Microorganisms (GCM) 10K type strain sequencing project: providing services to taxonomists for standard genome sequencing and annotation.</title>
        <authorList>
            <consortium name="The Broad Institute Genomics Platform"/>
            <consortium name="The Broad Institute Genome Sequencing Center for Infectious Disease"/>
            <person name="Wu L."/>
            <person name="Ma J."/>
        </authorList>
    </citation>
    <scope>NUCLEOTIDE SEQUENCE [LARGE SCALE GENOMIC DNA]</scope>
    <source>
        <strain evidence="8">NBRC 108725</strain>
    </source>
</reference>
<feature type="transmembrane region" description="Helical" evidence="6">
    <location>
        <begin position="108"/>
        <end position="128"/>
    </location>
</feature>
<evidence type="ECO:0000313" key="7">
    <source>
        <dbReference type="EMBL" id="BDZ45985.1"/>
    </source>
</evidence>
<comment type="subcellular location">
    <subcellularLocation>
        <location evidence="1">Cell membrane</location>
        <topology evidence="1">Multi-pass membrane protein</topology>
    </subcellularLocation>
</comment>
<dbReference type="InterPro" id="IPR036259">
    <property type="entry name" value="MFS_trans_sf"/>
</dbReference>
<accession>A0ABM8GCK8</accession>
<feature type="transmembrane region" description="Helical" evidence="6">
    <location>
        <begin position="134"/>
        <end position="156"/>
    </location>
</feature>
<evidence type="ECO:0000256" key="1">
    <source>
        <dbReference type="ARBA" id="ARBA00004651"/>
    </source>
</evidence>
<dbReference type="InterPro" id="IPR011701">
    <property type="entry name" value="MFS"/>
</dbReference>
<keyword evidence="5 6" id="KW-0472">Membrane</keyword>
<dbReference type="SUPFAM" id="SSF103473">
    <property type="entry name" value="MFS general substrate transporter"/>
    <property type="match status" value="1"/>
</dbReference>
<dbReference type="Gene3D" id="1.20.1250.20">
    <property type="entry name" value="MFS general substrate transporter like domains"/>
    <property type="match status" value="1"/>
</dbReference>
<evidence type="ECO:0000256" key="5">
    <source>
        <dbReference type="ARBA" id="ARBA00023136"/>
    </source>
</evidence>
<evidence type="ECO:0000256" key="2">
    <source>
        <dbReference type="ARBA" id="ARBA00022475"/>
    </source>
</evidence>
<organism evidence="7 8">
    <name type="scientific">Naasia aerilata</name>
    <dbReference type="NCBI Taxonomy" id="1162966"/>
    <lineage>
        <taxon>Bacteria</taxon>
        <taxon>Bacillati</taxon>
        <taxon>Actinomycetota</taxon>
        <taxon>Actinomycetes</taxon>
        <taxon>Micrococcales</taxon>
        <taxon>Microbacteriaceae</taxon>
        <taxon>Naasia</taxon>
    </lineage>
</organism>
<dbReference type="Proteomes" id="UP001321498">
    <property type="component" value="Chromosome"/>
</dbReference>
<name>A0ABM8GCK8_9MICO</name>
<evidence type="ECO:0000256" key="6">
    <source>
        <dbReference type="SAM" id="Phobius"/>
    </source>
</evidence>
<feature type="transmembrane region" description="Helical" evidence="6">
    <location>
        <begin position="198"/>
        <end position="220"/>
    </location>
</feature>
<evidence type="ECO:0008006" key="9">
    <source>
        <dbReference type="Google" id="ProtNLM"/>
    </source>
</evidence>
<keyword evidence="2" id="KW-1003">Cell membrane</keyword>
<dbReference type="Pfam" id="PF07690">
    <property type="entry name" value="MFS_1"/>
    <property type="match status" value="1"/>
</dbReference>
<feature type="transmembrane region" description="Helical" evidence="6">
    <location>
        <begin position="168"/>
        <end position="192"/>
    </location>
</feature>